<evidence type="ECO:0000313" key="14">
    <source>
        <dbReference type="EMBL" id="SDB84406.1"/>
    </source>
</evidence>
<dbReference type="GO" id="GO:0046872">
    <property type="term" value="F:metal ion binding"/>
    <property type="evidence" value="ECO:0007669"/>
    <property type="project" value="UniProtKB-KW"/>
</dbReference>
<proteinExistence type="predicted"/>
<accession>A0A1G6GTA8</accession>
<dbReference type="OrthoDB" id="15218at2"/>
<reference evidence="15" key="1">
    <citation type="submission" date="2016-09" db="EMBL/GenBank/DDBJ databases">
        <authorList>
            <person name="Varghese N."/>
            <person name="Submissions S."/>
        </authorList>
    </citation>
    <scope>NUCLEOTIDE SEQUENCE [LARGE SCALE GENOMIC DNA]</scope>
    <source>
        <strain evidence="15">ANC 3699</strain>
    </source>
</reference>
<evidence type="ECO:0000256" key="11">
    <source>
        <dbReference type="ARBA" id="ARBA00023136"/>
    </source>
</evidence>
<evidence type="ECO:0000256" key="12">
    <source>
        <dbReference type="SAM" id="Phobius"/>
    </source>
</evidence>
<dbReference type="Pfam" id="PF01435">
    <property type="entry name" value="Peptidase_M48"/>
    <property type="match status" value="1"/>
</dbReference>
<evidence type="ECO:0000313" key="15">
    <source>
        <dbReference type="Proteomes" id="UP000242317"/>
    </source>
</evidence>
<dbReference type="Proteomes" id="UP000242317">
    <property type="component" value="Unassembled WGS sequence"/>
</dbReference>
<name>A0A1G6GTA8_9GAMM</name>
<evidence type="ECO:0000256" key="4">
    <source>
        <dbReference type="ARBA" id="ARBA00022670"/>
    </source>
</evidence>
<dbReference type="GO" id="GO:0004222">
    <property type="term" value="F:metalloendopeptidase activity"/>
    <property type="evidence" value="ECO:0007669"/>
    <property type="project" value="InterPro"/>
</dbReference>
<comment type="cofactor">
    <cofactor evidence="1">
        <name>Zn(2+)</name>
        <dbReference type="ChEBI" id="CHEBI:29105"/>
    </cofactor>
</comment>
<evidence type="ECO:0000259" key="13">
    <source>
        <dbReference type="Pfam" id="PF01435"/>
    </source>
</evidence>
<sequence>MLAKLNFQMFKLPIVYLFAVILVIAALNFIFGLIVHFVDQQQSILWHVLSPFVVIGILLLKGLNIGYRMVLYKRDGRLVARHLRARSIERLNAVPNEHLALSINDELAALCASKPAYLYLLPDELGINAFTVGFSERDATIVLTWGALQSMDYPELKALIAQQYVHIQSQAFVEHTRMLIWCSGFLFFSQLGSIFVVKGTKRKALVTDSKFAAVYVAWGGFIWLLGSLGVLISRLMKFLLYAWREYRVDQRTLNLIDEMDLLHCLSRIYVHAYGSQIFRVESEALAHMCFANALTAQSWFRVHGALGDRIDQLHDFRGQIVKFKYDQQSIDWKKIATRFLLPTNENRVLEIFDTSNQFSIQPAPVLRLSPISFASKDAMKPLSVELRRSWQRPEVIVRAMQTATGSREIILAIFMIRQYREFIPEDAEISRAIVEALLKLDGRIHLQIFDEALQYIDRMPNIISHHFLKKIAMIIQSDGEIGLLDSLLFDRVKSTQSLLDAALPTMRENCLTELVVVVDAMLHVQQIDSVRQIIVRQRILKRILKHDELAAYTRITEHEIDLGQCLQSIAGLLTRQRMYFLAVIEREMWSNRIISQDELDVLELLYWRFGFHTEQIVARMLKQNSLMI</sequence>
<keyword evidence="8" id="KW-0862">Zinc</keyword>
<evidence type="ECO:0000256" key="10">
    <source>
        <dbReference type="ARBA" id="ARBA00023049"/>
    </source>
</evidence>
<evidence type="ECO:0000256" key="8">
    <source>
        <dbReference type="ARBA" id="ARBA00022833"/>
    </source>
</evidence>
<dbReference type="Gene3D" id="3.30.2010.10">
    <property type="entry name" value="Metalloproteases ('zincins'), catalytic domain"/>
    <property type="match status" value="1"/>
</dbReference>
<dbReference type="AlphaFoldDB" id="A0A1G6GTA8"/>
<dbReference type="PANTHER" id="PTHR43221">
    <property type="entry name" value="PROTEASE HTPX"/>
    <property type="match status" value="1"/>
</dbReference>
<dbReference type="EMBL" id="FMYK01000001">
    <property type="protein sequence ID" value="SDB84406.1"/>
    <property type="molecule type" value="Genomic_DNA"/>
</dbReference>
<evidence type="ECO:0000256" key="1">
    <source>
        <dbReference type="ARBA" id="ARBA00001947"/>
    </source>
</evidence>
<evidence type="ECO:0000256" key="6">
    <source>
        <dbReference type="ARBA" id="ARBA00022723"/>
    </source>
</evidence>
<keyword evidence="5 12" id="KW-0812">Transmembrane</keyword>
<feature type="transmembrane region" description="Helical" evidence="12">
    <location>
        <begin position="44"/>
        <end position="67"/>
    </location>
</feature>
<evidence type="ECO:0000256" key="9">
    <source>
        <dbReference type="ARBA" id="ARBA00022989"/>
    </source>
</evidence>
<keyword evidence="3" id="KW-1003">Cell membrane</keyword>
<dbReference type="InterPro" id="IPR001915">
    <property type="entry name" value="Peptidase_M48"/>
</dbReference>
<dbReference type="PANTHER" id="PTHR43221:SF1">
    <property type="entry name" value="PROTEASE HTPX"/>
    <property type="match status" value="1"/>
</dbReference>
<evidence type="ECO:0000256" key="7">
    <source>
        <dbReference type="ARBA" id="ARBA00022801"/>
    </source>
</evidence>
<comment type="subcellular location">
    <subcellularLocation>
        <location evidence="2">Cell membrane</location>
        <topology evidence="2">Multi-pass membrane protein</topology>
    </subcellularLocation>
</comment>
<feature type="domain" description="Peptidase M48" evidence="13">
    <location>
        <begin position="119"/>
        <end position="313"/>
    </location>
</feature>
<keyword evidence="10" id="KW-0482">Metalloprotease</keyword>
<feature type="transmembrane region" description="Helical" evidence="12">
    <location>
        <begin position="212"/>
        <end position="232"/>
    </location>
</feature>
<evidence type="ECO:0000256" key="2">
    <source>
        <dbReference type="ARBA" id="ARBA00004651"/>
    </source>
</evidence>
<keyword evidence="6" id="KW-0479">Metal-binding</keyword>
<keyword evidence="4 14" id="KW-0645">Protease</keyword>
<dbReference type="GO" id="GO:0006508">
    <property type="term" value="P:proteolysis"/>
    <property type="evidence" value="ECO:0007669"/>
    <property type="project" value="UniProtKB-KW"/>
</dbReference>
<keyword evidence="7" id="KW-0378">Hydrolase</keyword>
<protein>
    <submittedName>
        <fullName evidence="14">Zn-dependent protease with chaperone function</fullName>
    </submittedName>
</protein>
<gene>
    <name evidence="14" type="ORF">SAMN05421749_101300</name>
</gene>
<feature type="transmembrane region" description="Helical" evidence="12">
    <location>
        <begin position="12"/>
        <end position="38"/>
    </location>
</feature>
<dbReference type="GO" id="GO:0005886">
    <property type="term" value="C:plasma membrane"/>
    <property type="evidence" value="ECO:0007669"/>
    <property type="project" value="UniProtKB-SubCell"/>
</dbReference>
<keyword evidence="11 12" id="KW-0472">Membrane</keyword>
<keyword evidence="9 12" id="KW-1133">Transmembrane helix</keyword>
<keyword evidence="15" id="KW-1185">Reference proteome</keyword>
<evidence type="ECO:0000256" key="5">
    <source>
        <dbReference type="ARBA" id="ARBA00022692"/>
    </source>
</evidence>
<organism evidence="14 15">
    <name type="scientific">Acinetobacter marinus</name>
    <dbReference type="NCBI Taxonomy" id="281375"/>
    <lineage>
        <taxon>Bacteria</taxon>
        <taxon>Pseudomonadati</taxon>
        <taxon>Pseudomonadota</taxon>
        <taxon>Gammaproteobacteria</taxon>
        <taxon>Moraxellales</taxon>
        <taxon>Moraxellaceae</taxon>
        <taxon>Acinetobacter</taxon>
    </lineage>
</organism>
<evidence type="ECO:0000256" key="3">
    <source>
        <dbReference type="ARBA" id="ARBA00022475"/>
    </source>
</evidence>
<dbReference type="InterPro" id="IPR050083">
    <property type="entry name" value="HtpX_protease"/>
</dbReference>